<dbReference type="GO" id="GO:0006000">
    <property type="term" value="P:fructose metabolic process"/>
    <property type="evidence" value="ECO:0007669"/>
    <property type="project" value="UniProtKB-ARBA"/>
</dbReference>
<dbReference type="InterPro" id="IPR002173">
    <property type="entry name" value="Carboh/pur_kinase_PfkB_CS"/>
</dbReference>
<sequence length="303" mass="33340">MPEIICLGEILLDMFSTQAGASLEKAPVFLPVPGGAPANVAIGLAKLGVDSALISKVGDDPFGRLLRSVVLQNQVDISQLKVDEDSRTTLAFISTREDGERDFCFYRNPGADMMLNTEEISEEFIKSARIFHYGSISMTCNPSYSATLKALEYAKKYGLLISYDPNLRLSLWKNEEQARQRIIEGLNNSDLVKLNDEELEFVTGISDLREGTDIILKYGVKVVFVTQGDKGSFFNNRKDCGFVESYKVHIVDTAGCGDGFTSGMLAKLLEKIKQGKDIFNLDCQEMKDILTFANTAGALTAAK</sequence>
<dbReference type="InterPro" id="IPR011611">
    <property type="entry name" value="PfkB_dom"/>
</dbReference>
<evidence type="ECO:0000256" key="3">
    <source>
        <dbReference type="ARBA" id="ARBA00022741"/>
    </source>
</evidence>
<feature type="domain" description="Carbohydrate kinase PfkB" evidence="6">
    <location>
        <begin position="1"/>
        <end position="301"/>
    </location>
</feature>
<feature type="non-terminal residue" evidence="7">
    <location>
        <position position="303"/>
    </location>
</feature>
<dbReference type="InterPro" id="IPR050306">
    <property type="entry name" value="PfkB_Carbo_kinase"/>
</dbReference>
<organism evidence="7">
    <name type="scientific">marine sediment metagenome</name>
    <dbReference type="NCBI Taxonomy" id="412755"/>
    <lineage>
        <taxon>unclassified sequences</taxon>
        <taxon>metagenomes</taxon>
        <taxon>ecological metagenomes</taxon>
    </lineage>
</organism>
<dbReference type="Gene3D" id="2.20.150.10">
    <property type="entry name" value="putative 5-dehydro-2- deoxygluconokinase"/>
    <property type="match status" value="1"/>
</dbReference>
<dbReference type="InterPro" id="IPR029056">
    <property type="entry name" value="Ribokinase-like"/>
</dbReference>
<dbReference type="InterPro" id="IPR023314">
    <property type="entry name" value="Myo_inos_IolC-like_sf"/>
</dbReference>
<keyword evidence="4" id="KW-0418">Kinase</keyword>
<dbReference type="AlphaFoldDB" id="X1QVX5"/>
<name>X1QVX5_9ZZZZ</name>
<reference evidence="7" key="1">
    <citation type="journal article" date="2014" name="Front. Microbiol.">
        <title>High frequency of phylogenetically diverse reductive dehalogenase-homologous genes in deep subseafloor sedimentary metagenomes.</title>
        <authorList>
            <person name="Kawai M."/>
            <person name="Futagami T."/>
            <person name="Toyoda A."/>
            <person name="Takaki Y."/>
            <person name="Nishi S."/>
            <person name="Hori S."/>
            <person name="Arai W."/>
            <person name="Tsubouchi T."/>
            <person name="Morono Y."/>
            <person name="Uchiyama I."/>
            <person name="Ito T."/>
            <person name="Fujiyama A."/>
            <person name="Inagaki F."/>
            <person name="Takami H."/>
        </authorList>
    </citation>
    <scope>NUCLEOTIDE SEQUENCE</scope>
    <source>
        <strain evidence="7">Expedition CK06-06</strain>
    </source>
</reference>
<protein>
    <recommendedName>
        <fullName evidence="6">Carbohydrate kinase PfkB domain-containing protein</fullName>
    </recommendedName>
</protein>
<keyword evidence="2" id="KW-0808">Transferase</keyword>
<evidence type="ECO:0000256" key="4">
    <source>
        <dbReference type="ARBA" id="ARBA00022777"/>
    </source>
</evidence>
<dbReference type="GO" id="GO:0008865">
    <property type="term" value="F:fructokinase activity"/>
    <property type="evidence" value="ECO:0007669"/>
    <property type="project" value="UniProtKB-ARBA"/>
</dbReference>
<accession>X1QVX5</accession>
<dbReference type="Pfam" id="PF00294">
    <property type="entry name" value="PfkB"/>
    <property type="match status" value="1"/>
</dbReference>
<evidence type="ECO:0000313" key="7">
    <source>
        <dbReference type="EMBL" id="GAI58946.1"/>
    </source>
</evidence>
<dbReference type="CDD" id="cd01167">
    <property type="entry name" value="bac_FRK"/>
    <property type="match status" value="1"/>
</dbReference>
<comment type="caution">
    <text evidence="7">The sequence shown here is derived from an EMBL/GenBank/DDBJ whole genome shotgun (WGS) entry which is preliminary data.</text>
</comment>
<dbReference type="PRINTS" id="PR00990">
    <property type="entry name" value="RIBOKINASE"/>
</dbReference>
<dbReference type="PANTHER" id="PTHR43085">
    <property type="entry name" value="HEXOKINASE FAMILY MEMBER"/>
    <property type="match status" value="1"/>
</dbReference>
<proteinExistence type="inferred from homology"/>
<dbReference type="PANTHER" id="PTHR43085:SF1">
    <property type="entry name" value="PSEUDOURIDINE KINASE-RELATED"/>
    <property type="match status" value="1"/>
</dbReference>
<dbReference type="PROSITE" id="PS00583">
    <property type="entry name" value="PFKB_KINASES_1"/>
    <property type="match status" value="1"/>
</dbReference>
<dbReference type="EMBL" id="BARW01003858">
    <property type="protein sequence ID" value="GAI58946.1"/>
    <property type="molecule type" value="Genomic_DNA"/>
</dbReference>
<evidence type="ECO:0000256" key="1">
    <source>
        <dbReference type="ARBA" id="ARBA00010688"/>
    </source>
</evidence>
<dbReference type="SUPFAM" id="SSF53613">
    <property type="entry name" value="Ribokinase-like"/>
    <property type="match status" value="1"/>
</dbReference>
<keyword evidence="5" id="KW-0067">ATP-binding</keyword>
<gene>
    <name evidence="7" type="ORF">S12H4_09483</name>
</gene>
<dbReference type="Gene3D" id="3.40.1190.20">
    <property type="match status" value="1"/>
</dbReference>
<evidence type="ECO:0000256" key="2">
    <source>
        <dbReference type="ARBA" id="ARBA00022679"/>
    </source>
</evidence>
<keyword evidence="3" id="KW-0547">Nucleotide-binding</keyword>
<evidence type="ECO:0000256" key="5">
    <source>
        <dbReference type="ARBA" id="ARBA00022840"/>
    </source>
</evidence>
<dbReference type="GO" id="GO:0005524">
    <property type="term" value="F:ATP binding"/>
    <property type="evidence" value="ECO:0007669"/>
    <property type="project" value="UniProtKB-KW"/>
</dbReference>
<comment type="similarity">
    <text evidence="1">Belongs to the carbohydrate kinase PfkB family.</text>
</comment>
<dbReference type="InterPro" id="IPR002139">
    <property type="entry name" value="Ribo/fructo_kinase"/>
</dbReference>
<evidence type="ECO:0000259" key="6">
    <source>
        <dbReference type="Pfam" id="PF00294"/>
    </source>
</evidence>